<accession>A0A7U3VQG6</accession>
<proteinExistence type="predicted"/>
<dbReference type="PANTHER" id="PTHR30213:SF1">
    <property type="entry name" value="INNER MEMBRANE PROTEIN YHJD"/>
    <property type="match status" value="1"/>
</dbReference>
<reference evidence="8 9" key="4">
    <citation type="journal article" date="2020" name="Sci. Rep.">
        <title>beta-carboline chemical signals induce reveromycin production through a LuxR family regulator in Streptomyces sp. SN-593.</title>
        <authorList>
            <person name="Panthee S."/>
            <person name="Kito N."/>
            <person name="Hayashi T."/>
            <person name="Shimizu T."/>
            <person name="Ishikawa J."/>
            <person name="Hamamoto H."/>
            <person name="Osada H."/>
            <person name="Takahashi S."/>
        </authorList>
    </citation>
    <scope>NUCLEOTIDE SEQUENCE [LARGE SCALE GENOMIC DNA]</scope>
    <source>
        <strain evidence="8 9">SN-593</strain>
    </source>
</reference>
<evidence type="ECO:0000256" key="3">
    <source>
        <dbReference type="ARBA" id="ARBA00022692"/>
    </source>
</evidence>
<dbReference type="KEGG" id="arev:RVR_10523"/>
<keyword evidence="9" id="KW-1185">Reference proteome</keyword>
<gene>
    <name evidence="8" type="ORF">RVR_10523</name>
</gene>
<evidence type="ECO:0000256" key="4">
    <source>
        <dbReference type="ARBA" id="ARBA00022989"/>
    </source>
</evidence>
<dbReference type="Pfam" id="PF03631">
    <property type="entry name" value="Virul_fac_BrkB"/>
    <property type="match status" value="1"/>
</dbReference>
<feature type="transmembrane region" description="Helical" evidence="7">
    <location>
        <begin position="140"/>
        <end position="161"/>
    </location>
</feature>
<keyword evidence="4 7" id="KW-1133">Transmembrane helix</keyword>
<dbReference type="Proteomes" id="UP000595703">
    <property type="component" value="Chromosome"/>
</dbReference>
<feature type="transmembrane region" description="Helical" evidence="7">
    <location>
        <begin position="181"/>
        <end position="203"/>
    </location>
</feature>
<reference evidence="8 9" key="2">
    <citation type="journal article" date="2011" name="J. Antibiot.">
        <title>Furaquinocins I and J: novel polyketide isoprenoid hybrid compounds from Streptomyces reveromyceticus SN-593.</title>
        <authorList>
            <person name="Panthee S."/>
            <person name="Takahashi S."/>
            <person name="Takagi H."/>
            <person name="Nogawa T."/>
            <person name="Oowada E."/>
            <person name="Uramoto M."/>
            <person name="Osada H."/>
        </authorList>
    </citation>
    <scope>NUCLEOTIDE SEQUENCE [LARGE SCALE GENOMIC DNA]</scope>
    <source>
        <strain evidence="8 9">SN-593</strain>
    </source>
</reference>
<protein>
    <submittedName>
        <fullName evidence="8">Putative membrane protein</fullName>
    </submittedName>
</protein>
<feature type="transmembrane region" description="Helical" evidence="7">
    <location>
        <begin position="89"/>
        <end position="112"/>
    </location>
</feature>
<dbReference type="AlphaFoldDB" id="A0A7U3VQG6"/>
<keyword evidence="2" id="KW-1003">Cell membrane</keyword>
<feature type="transmembrane region" description="Helical" evidence="7">
    <location>
        <begin position="246"/>
        <end position="268"/>
    </location>
</feature>
<name>A0A7U3VQG6_9ACTN</name>
<keyword evidence="5 7" id="KW-0472">Membrane</keyword>
<evidence type="ECO:0000256" key="2">
    <source>
        <dbReference type="ARBA" id="ARBA00022475"/>
    </source>
</evidence>
<evidence type="ECO:0000256" key="5">
    <source>
        <dbReference type="ARBA" id="ARBA00023136"/>
    </source>
</evidence>
<evidence type="ECO:0000313" key="8">
    <source>
        <dbReference type="EMBL" id="BBA99658.1"/>
    </source>
</evidence>
<evidence type="ECO:0000313" key="9">
    <source>
        <dbReference type="Proteomes" id="UP000595703"/>
    </source>
</evidence>
<dbReference type="EMBL" id="AP018365">
    <property type="protein sequence ID" value="BBA99658.1"/>
    <property type="molecule type" value="Genomic_DNA"/>
</dbReference>
<keyword evidence="3 7" id="KW-0812">Transmembrane</keyword>
<evidence type="ECO:0000256" key="7">
    <source>
        <dbReference type="SAM" id="Phobius"/>
    </source>
</evidence>
<reference evidence="8 9" key="1">
    <citation type="journal article" date="2010" name="J. Bacteriol.">
        <title>Biochemical characterization of a novel indole prenyltransferase from Streptomyces sp. SN-593.</title>
        <authorList>
            <person name="Takahashi S."/>
            <person name="Takagi H."/>
            <person name="Toyoda A."/>
            <person name="Uramoto M."/>
            <person name="Nogawa T."/>
            <person name="Ueki M."/>
            <person name="Sakaki Y."/>
            <person name="Osada H."/>
        </authorList>
    </citation>
    <scope>NUCLEOTIDE SEQUENCE [LARGE SCALE GENOMIC DNA]</scope>
    <source>
        <strain evidence="8 9">SN-593</strain>
    </source>
</reference>
<dbReference type="PANTHER" id="PTHR30213">
    <property type="entry name" value="INNER MEMBRANE PROTEIN YHJD"/>
    <property type="match status" value="1"/>
</dbReference>
<dbReference type="GO" id="GO:0005886">
    <property type="term" value="C:plasma membrane"/>
    <property type="evidence" value="ECO:0007669"/>
    <property type="project" value="UniProtKB-SubCell"/>
</dbReference>
<evidence type="ECO:0000256" key="6">
    <source>
        <dbReference type="SAM" id="MobiDB-lite"/>
    </source>
</evidence>
<comment type="subcellular location">
    <subcellularLocation>
        <location evidence="1">Cell membrane</location>
        <topology evidence="1">Multi-pass membrane protein</topology>
    </subcellularLocation>
</comment>
<dbReference type="InterPro" id="IPR017039">
    <property type="entry name" value="Virul_fac_BrkB"/>
</dbReference>
<evidence type="ECO:0000256" key="1">
    <source>
        <dbReference type="ARBA" id="ARBA00004651"/>
    </source>
</evidence>
<reference evidence="8 9" key="3">
    <citation type="journal article" date="2011" name="Nat. Chem. Biol.">
        <title>Reveromycin A biosynthesis uses RevG and RevJ for stereospecific spiroacetal formation.</title>
        <authorList>
            <person name="Takahashi S."/>
            <person name="Toyoda A."/>
            <person name="Sekiyama Y."/>
            <person name="Takagi H."/>
            <person name="Nogawa T."/>
            <person name="Uramoto M."/>
            <person name="Suzuki R."/>
            <person name="Koshino H."/>
            <person name="Kumano T."/>
            <person name="Panthee S."/>
            <person name="Dairi T."/>
            <person name="Ishikawa J."/>
            <person name="Ikeda H."/>
            <person name="Sakaki Y."/>
            <person name="Osada H."/>
        </authorList>
    </citation>
    <scope>NUCLEOTIDE SEQUENCE [LARGE SCALE GENOMIC DNA]</scope>
    <source>
        <strain evidence="8 9">SN-593</strain>
    </source>
</reference>
<sequence length="380" mass="39239">MTRLPWIGPRIARAMRTHAWRAFAHLQTVHWTRLAAAMTFTSFLSLFPLLAVVAAVGAATLSQGQLDTLEHKITQQIPGIADKLDIDGLVANAGTIGVTAAAALVFTGIGWVGSLRDCLRAVWDKDDEERNPVKAKLSDGGVLLGLGAAVLVSLAASGFATAAVNWTADQAGLDNHGPGRVLLTLVGYVLAVVADFLILVYVLTLLPGVEPPRRAVATAALIGAVGFEVLKVALSGYLRGVAGKSVYGAFGTPIALLLWLNFMAKLLLYCAAWTATPQGEAAPSGTVSASGADGDGGDGTRDGRQEAPDRKAADPRSPDQTSPERPAPDRPAPDRTSPAPKPPAASPGPASAAGPATAPGSGSHRWRPPRTEADGGAARR</sequence>
<feature type="transmembrane region" description="Helical" evidence="7">
    <location>
        <begin position="215"/>
        <end position="234"/>
    </location>
</feature>
<feature type="compositionally biased region" description="Low complexity" evidence="6">
    <location>
        <begin position="347"/>
        <end position="363"/>
    </location>
</feature>
<feature type="region of interest" description="Disordered" evidence="6">
    <location>
        <begin position="280"/>
        <end position="380"/>
    </location>
</feature>
<feature type="compositionally biased region" description="Basic and acidic residues" evidence="6">
    <location>
        <begin position="298"/>
        <end position="317"/>
    </location>
</feature>
<organism evidence="8 9">
    <name type="scientific">Actinacidiphila reveromycinica</name>
    <dbReference type="NCBI Taxonomy" id="659352"/>
    <lineage>
        <taxon>Bacteria</taxon>
        <taxon>Bacillati</taxon>
        <taxon>Actinomycetota</taxon>
        <taxon>Actinomycetes</taxon>
        <taxon>Kitasatosporales</taxon>
        <taxon>Streptomycetaceae</taxon>
        <taxon>Actinacidiphila</taxon>
    </lineage>
</organism>